<accession>V5I777</accession>
<evidence type="ECO:0000313" key="1">
    <source>
        <dbReference type="EMBL" id="JAB61551.1"/>
    </source>
</evidence>
<sequence>VPSSQINVPFKIEKAFNRENQSPRLWLTHSCTKTALFCSVCLAFDERRLSNFNNSGGMCDWKHVYQIIGEHEKKFTHEKCCDAYFVFKKNRSINKFSIACPP</sequence>
<dbReference type="EMBL" id="GALX01006915">
    <property type="protein sequence ID" value="JAB61551.1"/>
    <property type="molecule type" value="Transcribed_RNA"/>
</dbReference>
<name>V5I777_ANOGL</name>
<reference evidence="1" key="1">
    <citation type="submission" date="2013-07" db="EMBL/GenBank/DDBJ databases">
        <title>Midgut Transcriptome Profiling of Anoplphora glabripennis, a Lignocellulose Degrading, Wood-Boring Cerambycid.</title>
        <authorList>
            <person name="Scully E.D."/>
            <person name="Hoover K."/>
            <person name="Carlson J.E."/>
            <person name="Tien M."/>
            <person name="Geib S.M."/>
        </authorList>
    </citation>
    <scope>NUCLEOTIDE SEQUENCE</scope>
</reference>
<proteinExistence type="predicted"/>
<dbReference type="AlphaFoldDB" id="V5I777"/>
<feature type="non-terminal residue" evidence="1">
    <location>
        <position position="102"/>
    </location>
</feature>
<feature type="non-terminal residue" evidence="1">
    <location>
        <position position="1"/>
    </location>
</feature>
<protein>
    <recommendedName>
        <fullName evidence="2">TTF-type domain-containing protein</fullName>
    </recommendedName>
</protein>
<organism evidence="1">
    <name type="scientific">Anoplophora glabripennis</name>
    <name type="common">Asian longhorn beetle</name>
    <name type="synonym">Anoplophora nobilis</name>
    <dbReference type="NCBI Taxonomy" id="217634"/>
    <lineage>
        <taxon>Eukaryota</taxon>
        <taxon>Metazoa</taxon>
        <taxon>Ecdysozoa</taxon>
        <taxon>Arthropoda</taxon>
        <taxon>Hexapoda</taxon>
        <taxon>Insecta</taxon>
        <taxon>Pterygota</taxon>
        <taxon>Neoptera</taxon>
        <taxon>Endopterygota</taxon>
        <taxon>Coleoptera</taxon>
        <taxon>Polyphaga</taxon>
        <taxon>Cucujiformia</taxon>
        <taxon>Chrysomeloidea</taxon>
        <taxon>Cerambycidae</taxon>
        <taxon>Lamiinae</taxon>
        <taxon>Lamiini</taxon>
        <taxon>Anoplophora</taxon>
    </lineage>
</organism>
<evidence type="ECO:0008006" key="2">
    <source>
        <dbReference type="Google" id="ProtNLM"/>
    </source>
</evidence>